<name>A0A1H7C5R8_9PSED</name>
<dbReference type="Proteomes" id="UP000242930">
    <property type="component" value="Unassembled WGS sequence"/>
</dbReference>
<reference evidence="2" key="1">
    <citation type="submission" date="2016-10" db="EMBL/GenBank/DDBJ databases">
        <authorList>
            <person name="Varghese N."/>
            <person name="Submissions S."/>
        </authorList>
    </citation>
    <scope>NUCLEOTIDE SEQUENCE [LARGE SCALE GENOMIC DNA]</scope>
    <source>
        <strain evidence="2">LMG 25967</strain>
    </source>
</reference>
<dbReference type="PIRSF" id="PIRSF028200">
    <property type="entry name" value="UCP028200"/>
    <property type="match status" value="1"/>
</dbReference>
<dbReference type="RefSeq" id="WP_090313315.1">
    <property type="nucleotide sequence ID" value="NZ_FNZE01000021.1"/>
</dbReference>
<dbReference type="Pfam" id="PF19795">
    <property type="entry name" value="DUF6279"/>
    <property type="match status" value="1"/>
</dbReference>
<evidence type="ECO:0008006" key="3">
    <source>
        <dbReference type="Google" id="ProtNLM"/>
    </source>
</evidence>
<dbReference type="OrthoDB" id="5767052at2"/>
<gene>
    <name evidence="1" type="ORF">SAMN05216201_12148</name>
</gene>
<proteinExistence type="predicted"/>
<accession>A0A1H7C5R8</accession>
<dbReference type="AlphaFoldDB" id="A0A1H7C5R8"/>
<evidence type="ECO:0000313" key="1">
    <source>
        <dbReference type="EMBL" id="SEJ84958.1"/>
    </source>
</evidence>
<dbReference type="PROSITE" id="PS51257">
    <property type="entry name" value="PROKAR_LIPOPROTEIN"/>
    <property type="match status" value="1"/>
</dbReference>
<protein>
    <recommendedName>
        <fullName evidence="3">Lipoprotein</fullName>
    </recommendedName>
</protein>
<organism evidence="1 2">
    <name type="scientific">Pseudomonas linyingensis</name>
    <dbReference type="NCBI Taxonomy" id="915471"/>
    <lineage>
        <taxon>Bacteria</taxon>
        <taxon>Pseudomonadati</taxon>
        <taxon>Pseudomonadota</taxon>
        <taxon>Gammaproteobacteria</taxon>
        <taxon>Pseudomonadales</taxon>
        <taxon>Pseudomonadaceae</taxon>
        <taxon>Pseudomonas</taxon>
    </lineage>
</organism>
<sequence>MPRLALSTRSLGLLLSLLVLAACSRIELVYRNLDWLIPWRLDNYLSLDSGQSAWLDARLDEHLRWHCRSELPRYIDWLERHRVLLAGNPDAGQLVGPMGEARALLQASLRHVAADGAELLTGLSAAQIAELDQRLSAERTRLSEQHLVGRLEQRLQRRATRMERRLEDWLGPLHPLQRAYLRLWATRQEANVQPWLAWRERWQAQLLDSLRQPRSDQLAARLEPLLGNPERYWDDDYRRAVNRAQRGLAELFSELWASATPAQRAHLQHRLDAVRTDLDGLVCGS</sequence>
<dbReference type="STRING" id="915471.SAMN05216201_12148"/>
<keyword evidence="2" id="KW-1185">Reference proteome</keyword>
<dbReference type="EMBL" id="FNZE01000021">
    <property type="protein sequence ID" value="SEJ84958.1"/>
    <property type="molecule type" value="Genomic_DNA"/>
</dbReference>
<dbReference type="InterPro" id="IPR016875">
    <property type="entry name" value="UCP028200"/>
</dbReference>
<evidence type="ECO:0000313" key="2">
    <source>
        <dbReference type="Proteomes" id="UP000242930"/>
    </source>
</evidence>